<comment type="similarity">
    <text evidence="1 3">Belongs to the short-chain dehydrogenases/reductases (SDR) family.</text>
</comment>
<protein>
    <recommendedName>
        <fullName evidence="6">Alcohol dehydrogenase</fullName>
    </recommendedName>
</protein>
<evidence type="ECO:0000256" key="3">
    <source>
        <dbReference type="RuleBase" id="RU000363"/>
    </source>
</evidence>
<evidence type="ECO:0008006" key="6">
    <source>
        <dbReference type="Google" id="ProtNLM"/>
    </source>
</evidence>
<dbReference type="Pfam" id="PF00106">
    <property type="entry name" value="adh_short"/>
    <property type="match status" value="1"/>
</dbReference>
<evidence type="ECO:0000313" key="5">
    <source>
        <dbReference type="Proteomes" id="UP000215335"/>
    </source>
</evidence>
<dbReference type="SUPFAM" id="SSF51735">
    <property type="entry name" value="NAD(P)-binding Rossmann-fold domains"/>
    <property type="match status" value="1"/>
</dbReference>
<dbReference type="InterPro" id="IPR002347">
    <property type="entry name" value="SDR_fam"/>
</dbReference>
<dbReference type="PANTHER" id="PTHR44229">
    <property type="entry name" value="15-HYDROXYPROSTAGLANDIN DEHYDROGENASE [NAD(+)]"/>
    <property type="match status" value="1"/>
</dbReference>
<dbReference type="PROSITE" id="PS00061">
    <property type="entry name" value="ADH_SHORT"/>
    <property type="match status" value="1"/>
</dbReference>
<dbReference type="PANTHER" id="PTHR44229:SF8">
    <property type="entry name" value="ALCOHOL DEHYDROGENASE-RELATED"/>
    <property type="match status" value="1"/>
</dbReference>
<evidence type="ECO:0000256" key="1">
    <source>
        <dbReference type="ARBA" id="ARBA00006484"/>
    </source>
</evidence>
<dbReference type="STRING" id="543379.A0A232FJS0"/>
<dbReference type="PRINTS" id="PR00081">
    <property type="entry name" value="GDHRDH"/>
</dbReference>
<proteinExistence type="inferred from homology"/>
<feature type="non-terminal residue" evidence="4">
    <location>
        <position position="1"/>
    </location>
</feature>
<gene>
    <name evidence="4" type="ORF">TSAR_007172</name>
</gene>
<keyword evidence="5" id="KW-1185">Reference proteome</keyword>
<keyword evidence="2" id="KW-0560">Oxidoreductase</keyword>
<dbReference type="InterPro" id="IPR036291">
    <property type="entry name" value="NAD(P)-bd_dom_sf"/>
</dbReference>
<accession>A0A232FJS0</accession>
<dbReference type="EMBL" id="NNAY01000146">
    <property type="protein sequence ID" value="OXU30567.1"/>
    <property type="molecule type" value="Genomic_DNA"/>
</dbReference>
<dbReference type="InterPro" id="IPR020904">
    <property type="entry name" value="Sc_DH/Rdtase_CS"/>
</dbReference>
<comment type="caution">
    <text evidence="4">The sequence shown here is derived from an EMBL/GenBank/DDBJ whole genome shotgun (WGS) entry which is preliminary data.</text>
</comment>
<name>A0A232FJS0_9HYME</name>
<dbReference type="AlphaFoldDB" id="A0A232FJS0"/>
<evidence type="ECO:0000256" key="2">
    <source>
        <dbReference type="ARBA" id="ARBA00023002"/>
    </source>
</evidence>
<dbReference type="GO" id="GO:0016616">
    <property type="term" value="F:oxidoreductase activity, acting on the CH-OH group of donors, NAD or NADP as acceptor"/>
    <property type="evidence" value="ECO:0007669"/>
    <property type="project" value="TreeGrafter"/>
</dbReference>
<dbReference type="Gene3D" id="3.40.50.720">
    <property type="entry name" value="NAD(P)-binding Rossmann-like Domain"/>
    <property type="match status" value="1"/>
</dbReference>
<dbReference type="Proteomes" id="UP000215335">
    <property type="component" value="Unassembled WGS sequence"/>
</dbReference>
<dbReference type="PRINTS" id="PR00080">
    <property type="entry name" value="SDRFAMILY"/>
</dbReference>
<reference evidence="4 5" key="1">
    <citation type="journal article" date="2017" name="Curr. Biol.">
        <title>The Evolution of Venom by Co-option of Single-Copy Genes.</title>
        <authorList>
            <person name="Martinson E.O."/>
            <person name="Mrinalini"/>
            <person name="Kelkar Y.D."/>
            <person name="Chang C.H."/>
            <person name="Werren J.H."/>
        </authorList>
    </citation>
    <scope>NUCLEOTIDE SEQUENCE [LARGE SCALE GENOMIC DNA]</scope>
    <source>
        <strain evidence="4 5">Alberta</strain>
        <tissue evidence="4">Whole body</tissue>
    </source>
</reference>
<dbReference type="GO" id="GO:0005737">
    <property type="term" value="C:cytoplasm"/>
    <property type="evidence" value="ECO:0007669"/>
    <property type="project" value="TreeGrafter"/>
</dbReference>
<evidence type="ECO:0000313" key="4">
    <source>
        <dbReference type="EMBL" id="OXU30567.1"/>
    </source>
</evidence>
<organism evidence="4 5">
    <name type="scientific">Trichomalopsis sarcophagae</name>
    <dbReference type="NCBI Taxonomy" id="543379"/>
    <lineage>
        <taxon>Eukaryota</taxon>
        <taxon>Metazoa</taxon>
        <taxon>Ecdysozoa</taxon>
        <taxon>Arthropoda</taxon>
        <taxon>Hexapoda</taxon>
        <taxon>Insecta</taxon>
        <taxon>Pterygota</taxon>
        <taxon>Neoptera</taxon>
        <taxon>Endopterygota</taxon>
        <taxon>Hymenoptera</taxon>
        <taxon>Apocrita</taxon>
        <taxon>Proctotrupomorpha</taxon>
        <taxon>Chalcidoidea</taxon>
        <taxon>Pteromalidae</taxon>
        <taxon>Pteromalinae</taxon>
        <taxon>Trichomalopsis</taxon>
    </lineage>
</organism>
<sequence length="185" mass="19767">NFDKVMESHKTIDILINNAGIAGENKPELLVDVNLKALIVASYNIIERIGKHKGGKGGVIVNIASIVGLASGISPVYCATKHGVVGFTRTLQMSYGVTGVRVLAICPSFTNTGIIKMGVVNDLEYLKQEGIDAVPADIYLQSPDSIAKAVIDAIKTEDGDASVWVARRDEPAFPFAEKVALNSLW</sequence>
<dbReference type="OrthoDB" id="417891at2759"/>